<gene>
    <name evidence="4" type="ORF">LTRI10_LOCUS896</name>
</gene>
<reference evidence="4 5" key="1">
    <citation type="submission" date="2024-04" db="EMBL/GenBank/DDBJ databases">
        <authorList>
            <person name="Fracassetti M."/>
        </authorList>
    </citation>
    <scope>NUCLEOTIDE SEQUENCE [LARGE SCALE GENOMIC DNA]</scope>
</reference>
<feature type="repeat" description="PPR" evidence="3">
    <location>
        <begin position="455"/>
        <end position="489"/>
    </location>
</feature>
<dbReference type="PROSITE" id="PS51375">
    <property type="entry name" value="PPR"/>
    <property type="match status" value="10"/>
</dbReference>
<keyword evidence="5" id="KW-1185">Reference proteome</keyword>
<dbReference type="NCBIfam" id="TIGR00756">
    <property type="entry name" value="PPR"/>
    <property type="match status" value="9"/>
</dbReference>
<feature type="repeat" description="PPR" evidence="3">
    <location>
        <begin position="214"/>
        <end position="248"/>
    </location>
</feature>
<evidence type="ECO:0000313" key="5">
    <source>
        <dbReference type="Proteomes" id="UP001497516"/>
    </source>
</evidence>
<dbReference type="EMBL" id="OZ034813">
    <property type="protein sequence ID" value="CAL1352965.1"/>
    <property type="molecule type" value="Genomic_DNA"/>
</dbReference>
<feature type="repeat" description="PPR" evidence="3">
    <location>
        <begin position="420"/>
        <end position="454"/>
    </location>
</feature>
<comment type="similarity">
    <text evidence="1">Belongs to the PPR family. P subfamily.</text>
</comment>
<dbReference type="Pfam" id="PF13812">
    <property type="entry name" value="PPR_3"/>
    <property type="match status" value="2"/>
</dbReference>
<evidence type="ECO:0000256" key="3">
    <source>
        <dbReference type="PROSITE-ProRule" id="PRU00708"/>
    </source>
</evidence>
<dbReference type="AlphaFoldDB" id="A0AAV2C9B3"/>
<evidence type="ECO:0000313" key="4">
    <source>
        <dbReference type="EMBL" id="CAL1352965.1"/>
    </source>
</evidence>
<name>A0AAV2C9B3_9ROSI</name>
<dbReference type="Proteomes" id="UP001497516">
    <property type="component" value="Chromosome 1"/>
</dbReference>
<dbReference type="Pfam" id="PF01535">
    <property type="entry name" value="PPR"/>
    <property type="match status" value="1"/>
</dbReference>
<dbReference type="InterPro" id="IPR011990">
    <property type="entry name" value="TPR-like_helical_dom_sf"/>
</dbReference>
<evidence type="ECO:0000256" key="2">
    <source>
        <dbReference type="ARBA" id="ARBA00022737"/>
    </source>
</evidence>
<protein>
    <recommendedName>
        <fullName evidence="6">Pentatricopeptide repeat-containing protein</fullName>
    </recommendedName>
</protein>
<feature type="repeat" description="PPR" evidence="3">
    <location>
        <begin position="525"/>
        <end position="559"/>
    </location>
</feature>
<dbReference type="PANTHER" id="PTHR46128:SF94">
    <property type="entry name" value="PENTATRICOPEPTIDE REPEAT-CONTAINING PROTEIN"/>
    <property type="match status" value="1"/>
</dbReference>
<accession>A0AAV2C9B3</accession>
<organism evidence="4 5">
    <name type="scientific">Linum trigynum</name>
    <dbReference type="NCBI Taxonomy" id="586398"/>
    <lineage>
        <taxon>Eukaryota</taxon>
        <taxon>Viridiplantae</taxon>
        <taxon>Streptophyta</taxon>
        <taxon>Embryophyta</taxon>
        <taxon>Tracheophyta</taxon>
        <taxon>Spermatophyta</taxon>
        <taxon>Magnoliopsida</taxon>
        <taxon>eudicotyledons</taxon>
        <taxon>Gunneridae</taxon>
        <taxon>Pentapetalae</taxon>
        <taxon>rosids</taxon>
        <taxon>fabids</taxon>
        <taxon>Malpighiales</taxon>
        <taxon>Linaceae</taxon>
        <taxon>Linum</taxon>
    </lineage>
</organism>
<proteinExistence type="inferred from homology"/>
<feature type="repeat" description="PPR" evidence="3">
    <location>
        <begin position="179"/>
        <end position="213"/>
    </location>
</feature>
<dbReference type="InterPro" id="IPR002885">
    <property type="entry name" value="PPR_rpt"/>
</dbReference>
<feature type="repeat" description="PPR" evidence="3">
    <location>
        <begin position="352"/>
        <end position="386"/>
    </location>
</feature>
<dbReference type="Gene3D" id="1.25.40.10">
    <property type="entry name" value="Tetratricopeptide repeat domain"/>
    <property type="match status" value="4"/>
</dbReference>
<dbReference type="InterPro" id="IPR050872">
    <property type="entry name" value="PPR_P_subfamily"/>
</dbReference>
<evidence type="ECO:0008006" key="6">
    <source>
        <dbReference type="Google" id="ProtNLM"/>
    </source>
</evidence>
<evidence type="ECO:0000256" key="1">
    <source>
        <dbReference type="ARBA" id="ARBA00007626"/>
    </source>
</evidence>
<dbReference type="Pfam" id="PF12854">
    <property type="entry name" value="PPR_1"/>
    <property type="match status" value="1"/>
</dbReference>
<feature type="repeat" description="PPR" evidence="3">
    <location>
        <begin position="317"/>
        <end position="351"/>
    </location>
</feature>
<sequence length="602" mass="67844">MALLLLSRGESSMAATQISFIQFLDQAVGNIKRKFDDMIANISCCKAITDSYTRHGNVLGNGSLDDIMNSIGRHCQLRSEDWFSNKNEDNNGGNSPAVFSVLDDMLRERLERLKSMRESMSLTNIDVVAHIKENIVLDGITTVGVREHSSTIRNLCLGGKLGVALLLRRKMMQNGFVPDVFTHNHIVNGLCRMGELDMAGRLISEMLEKGPLPNSATYNTLVKGYCLMINPQRACNLLYHMSRTGFRMNTVTVNILMDAFCKEGIFEEAYKFLDENVTAKPDSVTFTIFMDGYFKSKDFGKALGVWEAMLENNLQLDVVAYTVLIHGLCLAREIELAYSYSCQMLKRGILPDIFTYNTIISGLCRVGKFDEVKYIQKVMLSMGVAPDQISCKTIIRSLCLRDVYQAKNYLIYIQKAVVPEPLVWNLVIDGLARLGDLDTADQILKQMLSKGVEPNVYTYNALILACMRKGDINTAITRKEDMLSKGINPDVVTYNLLIGAACNGQDIRRAYQLLYEMRLRSLEPDMITYTKLIRAHFISGDLNAAREIFSYLRKTGLAVDRVSSLILTKSYRNMRQIGRYIKWRERNHGILALPEEAVDASS</sequence>
<dbReference type="Pfam" id="PF13041">
    <property type="entry name" value="PPR_2"/>
    <property type="match status" value="2"/>
</dbReference>
<feature type="repeat" description="PPR" evidence="3">
    <location>
        <begin position="282"/>
        <end position="316"/>
    </location>
</feature>
<feature type="repeat" description="PPR" evidence="3">
    <location>
        <begin position="490"/>
        <end position="524"/>
    </location>
</feature>
<feature type="repeat" description="PPR" evidence="3">
    <location>
        <begin position="249"/>
        <end position="279"/>
    </location>
</feature>
<dbReference type="PANTHER" id="PTHR46128">
    <property type="entry name" value="MITOCHONDRIAL GROUP I INTRON SPLICING FACTOR CCM1"/>
    <property type="match status" value="1"/>
</dbReference>
<keyword evidence="2" id="KW-0677">Repeat</keyword>